<dbReference type="InterPro" id="IPR017871">
    <property type="entry name" value="ABC_transporter-like_CS"/>
</dbReference>
<dbReference type="FunFam" id="3.40.50.300:FF:000133">
    <property type="entry name" value="Spermidine/putrescine import ATP-binding protein PotA"/>
    <property type="match status" value="1"/>
</dbReference>
<dbReference type="SUPFAM" id="SSF52540">
    <property type="entry name" value="P-loop containing nucleoside triphosphate hydrolases"/>
    <property type="match status" value="1"/>
</dbReference>
<dbReference type="InterPro" id="IPR003439">
    <property type="entry name" value="ABC_transporter-like_ATP-bd"/>
</dbReference>
<dbReference type="SUPFAM" id="SSF50331">
    <property type="entry name" value="MOP-like"/>
    <property type="match status" value="1"/>
</dbReference>
<dbReference type="PANTHER" id="PTHR42781:SF4">
    <property type="entry name" value="SPERMIDINE_PUTRESCINE IMPORT ATP-BINDING PROTEIN POTA"/>
    <property type="match status" value="1"/>
</dbReference>
<dbReference type="GO" id="GO:0016887">
    <property type="term" value="F:ATP hydrolysis activity"/>
    <property type="evidence" value="ECO:0007669"/>
    <property type="project" value="InterPro"/>
</dbReference>
<keyword evidence="3" id="KW-0067">ATP-binding</keyword>
<proteinExistence type="predicted"/>
<dbReference type="InterPro" id="IPR003593">
    <property type="entry name" value="AAA+_ATPase"/>
</dbReference>
<keyword evidence="1" id="KW-0813">Transport</keyword>
<dbReference type="Gene3D" id="2.40.50.100">
    <property type="match status" value="1"/>
</dbReference>
<dbReference type="InterPro" id="IPR027417">
    <property type="entry name" value="P-loop_NTPase"/>
</dbReference>
<dbReference type="AlphaFoldDB" id="A0A6J6E5E9"/>
<reference evidence="5" key="1">
    <citation type="submission" date="2020-05" db="EMBL/GenBank/DDBJ databases">
        <authorList>
            <person name="Chiriac C."/>
            <person name="Salcher M."/>
            <person name="Ghai R."/>
            <person name="Kavagutti S V."/>
        </authorList>
    </citation>
    <scope>NUCLEOTIDE SEQUENCE</scope>
</reference>
<evidence type="ECO:0000256" key="1">
    <source>
        <dbReference type="ARBA" id="ARBA00022448"/>
    </source>
</evidence>
<dbReference type="GO" id="GO:0005524">
    <property type="term" value="F:ATP binding"/>
    <property type="evidence" value="ECO:0007669"/>
    <property type="project" value="UniProtKB-KW"/>
</dbReference>
<dbReference type="InterPro" id="IPR013611">
    <property type="entry name" value="Transp-assoc_OB_typ2"/>
</dbReference>
<dbReference type="InterPro" id="IPR008995">
    <property type="entry name" value="Mo/tungstate-bd_C_term_dom"/>
</dbReference>
<dbReference type="PANTHER" id="PTHR42781">
    <property type="entry name" value="SPERMIDINE/PUTRESCINE IMPORT ATP-BINDING PROTEIN POTA"/>
    <property type="match status" value="1"/>
</dbReference>
<dbReference type="SMART" id="SM00382">
    <property type="entry name" value="AAA"/>
    <property type="match status" value="1"/>
</dbReference>
<gene>
    <name evidence="5" type="ORF">UFOPK1740_00237</name>
</gene>
<evidence type="ECO:0000256" key="2">
    <source>
        <dbReference type="ARBA" id="ARBA00022741"/>
    </source>
</evidence>
<dbReference type="GO" id="GO:0043190">
    <property type="term" value="C:ATP-binding cassette (ABC) transporter complex"/>
    <property type="evidence" value="ECO:0007669"/>
    <property type="project" value="InterPro"/>
</dbReference>
<keyword evidence="2" id="KW-0547">Nucleotide-binding</keyword>
<feature type="domain" description="ABC transporter" evidence="4">
    <location>
        <begin position="6"/>
        <end position="236"/>
    </location>
</feature>
<evidence type="ECO:0000256" key="3">
    <source>
        <dbReference type="ARBA" id="ARBA00022840"/>
    </source>
</evidence>
<accession>A0A6J6E5E9</accession>
<evidence type="ECO:0000259" key="4">
    <source>
        <dbReference type="PROSITE" id="PS50893"/>
    </source>
</evidence>
<protein>
    <submittedName>
        <fullName evidence="5">Unannotated protein</fullName>
    </submittedName>
</protein>
<dbReference type="Pfam" id="PF00005">
    <property type="entry name" value="ABC_tran"/>
    <property type="match status" value="1"/>
</dbReference>
<sequence length="342" mass="37663">MSQDLLKIRNLTKKFGPVTALNNISLEIKNNEMFALLGPSGCGKTTLLRIIAGFEYPDSGQVLMNDSDLLSIPTRTRPVNLMFQSYALFPHMDVFSNISYGLTNTSLTKEEIKNQTNEIIEKIGLGEHVKKKPNQLSGGQQQRVALARAIARKPKILLLDEPLSALDKKIRQEMQIELKRIQHDFGITFIIVTHDQDEAISLANRIAVFDKGEIKQISTPQELYENPTNEFVADFIGEGNILKAISTSSGFEHPSLGTVNVSHSIGAGKPVTVLIRPESINLTPASNGAGQITDAVFAGSKKNITVKLTTNEIVRVYADKSADLELGSHVNLLFNPQDVRVF</sequence>
<dbReference type="Pfam" id="PF08402">
    <property type="entry name" value="TOBE_2"/>
    <property type="match status" value="1"/>
</dbReference>
<name>A0A6J6E5E9_9ZZZZ</name>
<dbReference type="PROSITE" id="PS00211">
    <property type="entry name" value="ABC_TRANSPORTER_1"/>
    <property type="match status" value="1"/>
</dbReference>
<dbReference type="Gene3D" id="3.40.50.300">
    <property type="entry name" value="P-loop containing nucleotide triphosphate hydrolases"/>
    <property type="match status" value="1"/>
</dbReference>
<organism evidence="5">
    <name type="scientific">freshwater metagenome</name>
    <dbReference type="NCBI Taxonomy" id="449393"/>
    <lineage>
        <taxon>unclassified sequences</taxon>
        <taxon>metagenomes</taxon>
        <taxon>ecological metagenomes</taxon>
    </lineage>
</organism>
<dbReference type="PROSITE" id="PS50893">
    <property type="entry name" value="ABC_TRANSPORTER_2"/>
    <property type="match status" value="1"/>
</dbReference>
<evidence type="ECO:0000313" key="5">
    <source>
        <dbReference type="EMBL" id="CAB4571046.1"/>
    </source>
</evidence>
<dbReference type="GO" id="GO:0022857">
    <property type="term" value="F:transmembrane transporter activity"/>
    <property type="evidence" value="ECO:0007669"/>
    <property type="project" value="InterPro"/>
</dbReference>
<dbReference type="EMBL" id="CAEZTU010000006">
    <property type="protein sequence ID" value="CAB4571046.1"/>
    <property type="molecule type" value="Genomic_DNA"/>
</dbReference>
<dbReference type="InterPro" id="IPR050093">
    <property type="entry name" value="ABC_SmlMolc_Importer"/>
</dbReference>